<dbReference type="InterPro" id="IPR000212">
    <property type="entry name" value="DNA_helicase_UvrD/REP"/>
</dbReference>
<dbReference type="GO" id="GO:0003678">
    <property type="term" value="F:DNA helicase activity"/>
    <property type="evidence" value="ECO:0007669"/>
    <property type="project" value="InterPro"/>
</dbReference>
<name>A0A0W8FJ95_9ZZZZ</name>
<dbReference type="AlphaFoldDB" id="A0A0W8FJ95"/>
<dbReference type="Gene3D" id="3.40.50.300">
    <property type="entry name" value="P-loop containing nucleotide triphosphate hydrolases"/>
    <property type="match status" value="2"/>
</dbReference>
<gene>
    <name evidence="2" type="ORF">ASZ90_009890</name>
</gene>
<dbReference type="SUPFAM" id="SSF52540">
    <property type="entry name" value="P-loop containing nucleoside triphosphate hydrolases"/>
    <property type="match status" value="1"/>
</dbReference>
<feature type="domain" description="Helicase ATP-binding" evidence="1">
    <location>
        <begin position="220"/>
        <end position="394"/>
    </location>
</feature>
<dbReference type="Pfam" id="PF13538">
    <property type="entry name" value="UvrD_C_2"/>
    <property type="match status" value="1"/>
</dbReference>
<organism evidence="2">
    <name type="scientific">hydrocarbon metagenome</name>
    <dbReference type="NCBI Taxonomy" id="938273"/>
    <lineage>
        <taxon>unclassified sequences</taxon>
        <taxon>metagenomes</taxon>
        <taxon>ecological metagenomes</taxon>
    </lineage>
</organism>
<evidence type="ECO:0000259" key="1">
    <source>
        <dbReference type="SMART" id="SM00487"/>
    </source>
</evidence>
<evidence type="ECO:0000313" key="2">
    <source>
        <dbReference type="EMBL" id="KUG20371.1"/>
    </source>
</evidence>
<proteinExistence type="predicted"/>
<dbReference type="GO" id="GO:0005524">
    <property type="term" value="F:ATP binding"/>
    <property type="evidence" value="ECO:0007669"/>
    <property type="project" value="InterPro"/>
</dbReference>
<dbReference type="InterPro" id="IPR027785">
    <property type="entry name" value="UvrD-like_helicase_C"/>
</dbReference>
<protein>
    <recommendedName>
        <fullName evidence="1">Helicase ATP-binding domain-containing protein</fullName>
    </recommendedName>
</protein>
<comment type="caution">
    <text evidence="2">The sequence shown here is derived from an EMBL/GenBank/DDBJ whole genome shotgun (WGS) entry which is preliminary data.</text>
</comment>
<dbReference type="InterPro" id="IPR027417">
    <property type="entry name" value="P-loop_NTPase"/>
</dbReference>
<sequence>MAVMWPRRFPHYLCSLPERNAERKVYRRLAEDLEDDFVVFYSRPWLGMTWDGREIDGECDFIIAHPGYGYLALEVKGGGVAYDPVDDRWQSRDRHGNVHTIKDPIEQARRSKHEILRKLTASVLWKPRFIRACHAAVFPDVPSPGEDLGADMPLHIFCFHDDLAGDLRGWIVRRFEECADPESRIRPLGEDGIRALESIFARPFQLNVPLGMVLEDDDTRIRSLTPLQYHILAMLQGRKRVAISGAAGTGKTVLAMEEAVRCASRGLRVLLTCYNRALGLHMQKTLSGCERITIGHYHGFCTTVFREAGISLERNVPGRRLFLDQYPEALITALELLPDTRFDAIIIDEGQDFPPGLIRSLASALDPDGENLVRFFYDDNQNVYGNTCEYLTDFFEPPFPLTANLRNTRRIHDVARRYYSGNETKATGPEGLEVEWLEAASPAGMQEIIDGYVARLVDEERISPSDIAVLLPRSEDREAFWPQRTIGGHRHSPCDGIEEGSIVLDSVRRFKGLESLVVILAVTDELMQSEEKLYVALSRARALLAVVGRREHLKAIGGDRQGLIERA</sequence>
<dbReference type="InterPro" id="IPR011528">
    <property type="entry name" value="NERD"/>
</dbReference>
<dbReference type="InterPro" id="IPR014001">
    <property type="entry name" value="Helicase_ATP-bd"/>
</dbReference>
<dbReference type="PANTHER" id="PTHR11070">
    <property type="entry name" value="UVRD / RECB / PCRA DNA HELICASE FAMILY MEMBER"/>
    <property type="match status" value="1"/>
</dbReference>
<accession>A0A0W8FJ95</accession>
<dbReference type="SMART" id="SM00487">
    <property type="entry name" value="DEXDc"/>
    <property type="match status" value="1"/>
</dbReference>
<dbReference type="Pfam" id="PF08378">
    <property type="entry name" value="NERD"/>
    <property type="match status" value="1"/>
</dbReference>
<dbReference type="GO" id="GO:0003677">
    <property type="term" value="F:DNA binding"/>
    <property type="evidence" value="ECO:0007669"/>
    <property type="project" value="InterPro"/>
</dbReference>
<reference evidence="2" key="1">
    <citation type="journal article" date="2015" name="Proc. Natl. Acad. Sci. U.S.A.">
        <title>Networks of energetic and metabolic interactions define dynamics in microbial communities.</title>
        <authorList>
            <person name="Embree M."/>
            <person name="Liu J.K."/>
            <person name="Al-Bassam M.M."/>
            <person name="Zengler K."/>
        </authorList>
    </citation>
    <scope>NUCLEOTIDE SEQUENCE</scope>
</reference>
<dbReference type="EMBL" id="LNQE01001198">
    <property type="protein sequence ID" value="KUG20371.1"/>
    <property type="molecule type" value="Genomic_DNA"/>
</dbReference>